<dbReference type="InterPro" id="IPR010982">
    <property type="entry name" value="Lambda_DNA-bd_dom_sf"/>
</dbReference>
<dbReference type="RefSeq" id="WP_077537537.1">
    <property type="nucleotide sequence ID" value="NZ_CP019628.1"/>
</dbReference>
<dbReference type="InterPro" id="IPR050807">
    <property type="entry name" value="TransReg_Diox_bact_type"/>
</dbReference>
<reference evidence="4 5" key="1">
    <citation type="submission" date="2017-02" db="EMBL/GenBank/DDBJ databases">
        <title>Complete genome sequence of the cold-active Pseudoalteromonas aliena strain EH1 isolated from Arctic seawater.</title>
        <authorList>
            <person name="Kim E."/>
            <person name="Heo E."/>
            <person name="Kim H."/>
            <person name="Kim D."/>
        </authorList>
    </citation>
    <scope>NUCLEOTIDE SEQUENCE [LARGE SCALE GENOMIC DNA]</scope>
    <source>
        <strain evidence="4 5">EH1</strain>
    </source>
</reference>
<gene>
    <name evidence="4" type="ORF">B0W48_14355</name>
</gene>
<evidence type="ECO:0000259" key="3">
    <source>
        <dbReference type="PROSITE" id="PS50943"/>
    </source>
</evidence>
<dbReference type="PROSITE" id="PS50943">
    <property type="entry name" value="HTH_CROC1"/>
    <property type="match status" value="1"/>
</dbReference>
<dbReference type="CDD" id="cd00093">
    <property type="entry name" value="HTH_XRE"/>
    <property type="match status" value="1"/>
</dbReference>
<dbReference type="GO" id="GO:0003700">
    <property type="term" value="F:DNA-binding transcription factor activity"/>
    <property type="evidence" value="ECO:0007669"/>
    <property type="project" value="TreeGrafter"/>
</dbReference>
<dbReference type="PANTHER" id="PTHR46797:SF1">
    <property type="entry name" value="METHYLPHOSPHONATE SYNTHASE"/>
    <property type="match status" value="1"/>
</dbReference>
<dbReference type="InterPro" id="IPR001387">
    <property type="entry name" value="Cro/C1-type_HTH"/>
</dbReference>
<feature type="domain" description="HTH cro/C1-type" evidence="3">
    <location>
        <begin position="8"/>
        <end position="62"/>
    </location>
</feature>
<evidence type="ECO:0000313" key="5">
    <source>
        <dbReference type="Proteomes" id="UP000188243"/>
    </source>
</evidence>
<evidence type="ECO:0000313" key="4">
    <source>
        <dbReference type="EMBL" id="AQQ00868.1"/>
    </source>
</evidence>
<protein>
    <submittedName>
        <fullName evidence="4">Transcriptional regulator</fullName>
    </submittedName>
</protein>
<organism evidence="4 5">
    <name type="scientific">Pseudoalteromonas aliena</name>
    <dbReference type="NCBI Taxonomy" id="247523"/>
    <lineage>
        <taxon>Bacteria</taxon>
        <taxon>Pseudomonadati</taxon>
        <taxon>Pseudomonadota</taxon>
        <taxon>Gammaproteobacteria</taxon>
        <taxon>Alteromonadales</taxon>
        <taxon>Pseudoalteromonadaceae</taxon>
        <taxon>Pseudoalteromonas</taxon>
    </lineage>
</organism>
<name>A0A1Q2H0I0_9GAMM</name>
<dbReference type="SMART" id="SM00530">
    <property type="entry name" value="HTH_XRE"/>
    <property type="match status" value="1"/>
</dbReference>
<dbReference type="AlphaFoldDB" id="A0A1Q2H0I0"/>
<evidence type="ECO:0000256" key="1">
    <source>
        <dbReference type="ARBA" id="ARBA00023125"/>
    </source>
</evidence>
<feature type="transmembrane region" description="Helical" evidence="2">
    <location>
        <begin position="99"/>
        <end position="117"/>
    </location>
</feature>
<keyword evidence="2" id="KW-0812">Transmembrane</keyword>
<dbReference type="GO" id="GO:0003677">
    <property type="term" value="F:DNA binding"/>
    <property type="evidence" value="ECO:0007669"/>
    <property type="project" value="UniProtKB-KW"/>
</dbReference>
<sequence length="239" mass="27622">MSTLGQQLKQLRNNKKLSQPEFAEQVGIEQSYSSKLENDKSIPSNDIFRSLLLALDMSIDEFMKPLAASHDKARLIQITDVEQWLKKQAVNTSAKQRTLIYLVMFLISFGCALFYVGHKNYVFNERFYEYRSIGIIKADEPLNVFNHWKNYIIDPSAEKRAEKLKEMLARRVELFKLMDEYIGELFVEEVTGGKRVYTTDAIPRFISHAGNSWLEFIGLFAVVFGLALALFEPKLTRHP</sequence>
<dbReference type="SUPFAM" id="SSF47413">
    <property type="entry name" value="lambda repressor-like DNA-binding domains"/>
    <property type="match status" value="1"/>
</dbReference>
<dbReference type="KEGG" id="paln:B0W48_14355"/>
<dbReference type="GO" id="GO:0005829">
    <property type="term" value="C:cytosol"/>
    <property type="evidence" value="ECO:0007669"/>
    <property type="project" value="TreeGrafter"/>
</dbReference>
<keyword evidence="2" id="KW-0472">Membrane</keyword>
<keyword evidence="1" id="KW-0238">DNA-binding</keyword>
<dbReference type="Gene3D" id="1.10.260.40">
    <property type="entry name" value="lambda repressor-like DNA-binding domains"/>
    <property type="match status" value="1"/>
</dbReference>
<dbReference type="Proteomes" id="UP000188243">
    <property type="component" value="Chromosome"/>
</dbReference>
<dbReference type="STRING" id="247523.B0W48_14355"/>
<dbReference type="EMBL" id="CP019628">
    <property type="protein sequence ID" value="AQQ00868.1"/>
    <property type="molecule type" value="Genomic_DNA"/>
</dbReference>
<proteinExistence type="predicted"/>
<evidence type="ECO:0000256" key="2">
    <source>
        <dbReference type="SAM" id="Phobius"/>
    </source>
</evidence>
<feature type="transmembrane region" description="Helical" evidence="2">
    <location>
        <begin position="213"/>
        <end position="231"/>
    </location>
</feature>
<keyword evidence="2" id="KW-1133">Transmembrane helix</keyword>
<dbReference type="Pfam" id="PF12844">
    <property type="entry name" value="HTH_19"/>
    <property type="match status" value="1"/>
</dbReference>
<accession>A0A1Q2H0I0</accession>
<dbReference type="PANTHER" id="PTHR46797">
    <property type="entry name" value="HTH-TYPE TRANSCRIPTIONAL REGULATOR"/>
    <property type="match status" value="1"/>
</dbReference>